<keyword evidence="2" id="KW-1185">Reference proteome</keyword>
<protein>
    <submittedName>
        <fullName evidence="1">Uncharacterized protein</fullName>
    </submittedName>
</protein>
<name>A0ABS0YV91_9BACT</name>
<dbReference type="Proteomes" id="UP000641025">
    <property type="component" value="Unassembled WGS sequence"/>
</dbReference>
<reference evidence="1 2" key="1">
    <citation type="submission" date="2020-12" db="EMBL/GenBank/DDBJ databases">
        <title>Geomonas sp. Red259, isolated from paddy soil.</title>
        <authorList>
            <person name="Xu Z."/>
            <person name="Zhang Z."/>
            <person name="Masuda Y."/>
            <person name="Itoh H."/>
            <person name="Senoo K."/>
        </authorList>
    </citation>
    <scope>NUCLEOTIDE SEQUENCE [LARGE SCALE GENOMIC DNA]</scope>
    <source>
        <strain evidence="1 2">Red259</strain>
    </source>
</reference>
<evidence type="ECO:0000313" key="2">
    <source>
        <dbReference type="Proteomes" id="UP000641025"/>
    </source>
</evidence>
<gene>
    <name evidence="1" type="ORF">JFN90_17300</name>
</gene>
<accession>A0ABS0YV91</accession>
<comment type="caution">
    <text evidence="1">The sequence shown here is derived from an EMBL/GenBank/DDBJ whole genome shotgun (WGS) entry which is preliminary data.</text>
</comment>
<dbReference type="RefSeq" id="WP_199396369.1">
    <property type="nucleotide sequence ID" value="NZ_JAEMHK010000014.1"/>
</dbReference>
<organism evidence="1 2">
    <name type="scientific">Geomonas propionica</name>
    <dbReference type="NCBI Taxonomy" id="2798582"/>
    <lineage>
        <taxon>Bacteria</taxon>
        <taxon>Pseudomonadati</taxon>
        <taxon>Thermodesulfobacteriota</taxon>
        <taxon>Desulfuromonadia</taxon>
        <taxon>Geobacterales</taxon>
        <taxon>Geobacteraceae</taxon>
        <taxon>Geomonas</taxon>
    </lineage>
</organism>
<dbReference type="EMBL" id="JAEMHK010000014">
    <property type="protein sequence ID" value="MBJ6801886.1"/>
    <property type="molecule type" value="Genomic_DNA"/>
</dbReference>
<proteinExistence type="predicted"/>
<evidence type="ECO:0000313" key="1">
    <source>
        <dbReference type="EMBL" id="MBJ6801886.1"/>
    </source>
</evidence>
<sequence length="256" mass="25722">MRLKQFLLVFFALIALLPLAGCGGSGGAGLNGSISLETGIEGSVVTATATYTNPDGSKNLIGTPITFYVQFDGVKYTLGTLNTNSSGSVKVGFPMPGFNGTKDIIISAKSGELEDFKSISMTGRTIVLTPPAAVTLTAVAGSAATQAFAIAGTPGFVKVTDPFADETLVGHVLNITYTVSSSTGSPVTLNAPLTTTVQADGTAPFPGATGTITIPATAGTEIVTINWTAKDPITDLTASGSTTVTLTASAPVVVGP</sequence>